<dbReference type="EMBL" id="JPWH01000010">
    <property type="protein sequence ID" value="RCK48656.1"/>
    <property type="molecule type" value="Genomic_DNA"/>
</dbReference>
<proteinExistence type="predicted"/>
<protein>
    <submittedName>
        <fullName evidence="4">Acetyltransferase</fullName>
    </submittedName>
</protein>
<dbReference type="AlphaFoldDB" id="A0A367X4Q7"/>
<evidence type="ECO:0000259" key="3">
    <source>
        <dbReference type="PROSITE" id="PS51186"/>
    </source>
</evidence>
<dbReference type="SUPFAM" id="SSF55729">
    <property type="entry name" value="Acyl-CoA N-acyltransferases (Nat)"/>
    <property type="match status" value="1"/>
</dbReference>
<gene>
    <name evidence="4" type="ORF">TH25_13655</name>
</gene>
<name>A0A367X4Q7_9PROT</name>
<dbReference type="GO" id="GO:0016747">
    <property type="term" value="F:acyltransferase activity, transferring groups other than amino-acyl groups"/>
    <property type="evidence" value="ECO:0007669"/>
    <property type="project" value="InterPro"/>
</dbReference>
<accession>A0A367X4Q7</accession>
<dbReference type="Gene3D" id="3.40.630.30">
    <property type="match status" value="1"/>
</dbReference>
<keyword evidence="1 4" id="KW-0808">Transferase</keyword>
<dbReference type="Proteomes" id="UP000252517">
    <property type="component" value="Unassembled WGS sequence"/>
</dbReference>
<dbReference type="PANTHER" id="PTHR43420">
    <property type="entry name" value="ACETYLTRANSFERASE"/>
    <property type="match status" value="1"/>
</dbReference>
<sequence>MTNSIELRQLGLEDMDSAANIHRVAFDRQMPWLAGLHTPQEDQWFYRERVFPNCFVWGASENGALVGFIAFQNGWIDQLYVLPAAQGKGIGTALLDIAKAKSEHLSLWTFQRNSTANFFYKKRGFIATKRTDGMDNEEREPDVLYVWDPEH</sequence>
<reference evidence="4 5" key="1">
    <citation type="submission" date="2014-07" db="EMBL/GenBank/DDBJ databases">
        <title>Draft genome sequence of Thalassospira profundimaris S25-3-2.</title>
        <authorList>
            <person name="Lai Q."/>
            <person name="Shao Z."/>
        </authorList>
    </citation>
    <scope>NUCLEOTIDE SEQUENCE [LARGE SCALE GENOMIC DNA]</scope>
    <source>
        <strain evidence="4 5">S25-3-2</strain>
    </source>
</reference>
<dbReference type="RefSeq" id="WP_258549145.1">
    <property type="nucleotide sequence ID" value="NZ_JPWH01000010.1"/>
</dbReference>
<dbReference type="InterPro" id="IPR016181">
    <property type="entry name" value="Acyl_CoA_acyltransferase"/>
</dbReference>
<dbReference type="InterPro" id="IPR050680">
    <property type="entry name" value="YpeA/RimI_acetyltransf"/>
</dbReference>
<feature type="domain" description="N-acetyltransferase" evidence="3">
    <location>
        <begin position="5"/>
        <end position="150"/>
    </location>
</feature>
<dbReference type="PANTHER" id="PTHR43420:SF51">
    <property type="entry name" value="PEPTIDYL-LYSINE N-ACETYLTRANSFERASE YIAC"/>
    <property type="match status" value="1"/>
</dbReference>
<evidence type="ECO:0000313" key="5">
    <source>
        <dbReference type="Proteomes" id="UP000252517"/>
    </source>
</evidence>
<evidence type="ECO:0000313" key="4">
    <source>
        <dbReference type="EMBL" id="RCK48656.1"/>
    </source>
</evidence>
<dbReference type="Pfam" id="PF13508">
    <property type="entry name" value="Acetyltransf_7"/>
    <property type="match status" value="1"/>
</dbReference>
<comment type="caution">
    <text evidence="4">The sequence shown here is derived from an EMBL/GenBank/DDBJ whole genome shotgun (WGS) entry which is preliminary data.</text>
</comment>
<organism evidence="4 5">
    <name type="scientific">Thalassospira profundimaris</name>
    <dbReference type="NCBI Taxonomy" id="502049"/>
    <lineage>
        <taxon>Bacteria</taxon>
        <taxon>Pseudomonadati</taxon>
        <taxon>Pseudomonadota</taxon>
        <taxon>Alphaproteobacteria</taxon>
        <taxon>Rhodospirillales</taxon>
        <taxon>Thalassospiraceae</taxon>
        <taxon>Thalassospira</taxon>
    </lineage>
</organism>
<keyword evidence="2" id="KW-0012">Acyltransferase</keyword>
<dbReference type="PROSITE" id="PS51186">
    <property type="entry name" value="GNAT"/>
    <property type="match status" value="1"/>
</dbReference>
<dbReference type="InterPro" id="IPR000182">
    <property type="entry name" value="GNAT_dom"/>
</dbReference>
<dbReference type="CDD" id="cd04301">
    <property type="entry name" value="NAT_SF"/>
    <property type="match status" value="1"/>
</dbReference>
<evidence type="ECO:0000256" key="1">
    <source>
        <dbReference type="ARBA" id="ARBA00022679"/>
    </source>
</evidence>
<evidence type="ECO:0000256" key="2">
    <source>
        <dbReference type="ARBA" id="ARBA00023315"/>
    </source>
</evidence>